<accession>A0ABS0NJU2</accession>
<feature type="signal peptide" evidence="2">
    <location>
        <begin position="1"/>
        <end position="20"/>
    </location>
</feature>
<dbReference type="EMBL" id="JACYXC010000001">
    <property type="protein sequence ID" value="MBH5335433.1"/>
    <property type="molecule type" value="Genomic_DNA"/>
</dbReference>
<comment type="caution">
    <text evidence="3">The sequence shown here is derived from an EMBL/GenBank/DDBJ whole genome shotgun (WGS) entry which is preliminary data.</text>
</comment>
<evidence type="ECO:0000256" key="1">
    <source>
        <dbReference type="SAM" id="MobiDB-lite"/>
    </source>
</evidence>
<dbReference type="PROSITE" id="PS51257">
    <property type="entry name" value="PROKAR_LIPOPROTEIN"/>
    <property type="match status" value="1"/>
</dbReference>
<protein>
    <recommendedName>
        <fullName evidence="5">Lipoprotein</fullName>
    </recommendedName>
</protein>
<evidence type="ECO:0008006" key="5">
    <source>
        <dbReference type="Google" id="ProtNLM"/>
    </source>
</evidence>
<reference evidence="3 4" key="1">
    <citation type="submission" date="2020-09" db="EMBL/GenBank/DDBJ databases">
        <title>Biosynthesis of the nuclear factor of activated T cells inhibitor NFAT-133 and its congeners in Streptomyces pactum.</title>
        <authorList>
            <person name="Zhou W."/>
            <person name="Posri P."/>
            <person name="Abugrain M.E."/>
            <person name="Weisberg A.J."/>
            <person name="Chang J.H."/>
            <person name="Mahmud T."/>
        </authorList>
    </citation>
    <scope>NUCLEOTIDE SEQUENCE [LARGE SCALE GENOMIC DNA]</scope>
    <source>
        <strain evidence="3 4">ATCC 27456</strain>
    </source>
</reference>
<evidence type="ECO:0000256" key="2">
    <source>
        <dbReference type="SAM" id="SignalP"/>
    </source>
</evidence>
<feature type="region of interest" description="Disordered" evidence="1">
    <location>
        <begin position="28"/>
        <end position="52"/>
    </location>
</feature>
<name>A0ABS0NJU2_9ACTN</name>
<gene>
    <name evidence="3" type="ORF">IHE55_11735</name>
</gene>
<keyword evidence="4" id="KW-1185">Reference proteome</keyword>
<feature type="compositionally biased region" description="Basic and acidic residues" evidence="1">
    <location>
        <begin position="28"/>
        <end position="42"/>
    </location>
</feature>
<sequence length="299" mass="31676">MRTARLGIRAAALAGGIVMAVGLTACGSDKEGDDKPADKAKDSTNSSDVAPRGALAALKLASQRTDEQDSAKVEGSTVIGEARTTMSGEMDWSTGGIRARMDVTQSGGAVQGSPMDGKAMPALYTADAMYMNLGDQFAATPQASGAHWVKYDYDVLAQKAGPAGAFLKDTMQNNNPARSVQLVLATGEVKAVGEETVKGVKATRYSGTVKVADLAKLQSKDLTAEELSSLQKQLEQSGTKTETIDLWIDENNLLVKKREYGENNNGKFDSTVFYTDYGVDVSVEEPPASDTVNFEEIQG</sequence>
<dbReference type="RefSeq" id="WP_197988985.1">
    <property type="nucleotide sequence ID" value="NZ_JACYXC010000001.1"/>
</dbReference>
<evidence type="ECO:0000313" key="4">
    <source>
        <dbReference type="Proteomes" id="UP000807371"/>
    </source>
</evidence>
<dbReference type="Gene3D" id="2.50.20.20">
    <property type="match status" value="1"/>
</dbReference>
<organism evidence="3 4">
    <name type="scientific">Streptomyces pactum</name>
    <dbReference type="NCBI Taxonomy" id="68249"/>
    <lineage>
        <taxon>Bacteria</taxon>
        <taxon>Bacillati</taxon>
        <taxon>Actinomycetota</taxon>
        <taxon>Actinomycetes</taxon>
        <taxon>Kitasatosporales</taxon>
        <taxon>Streptomycetaceae</taxon>
        <taxon>Streptomyces</taxon>
    </lineage>
</organism>
<feature type="chain" id="PRO_5046033179" description="Lipoprotein" evidence="2">
    <location>
        <begin position="21"/>
        <end position="299"/>
    </location>
</feature>
<proteinExistence type="predicted"/>
<dbReference type="Proteomes" id="UP000807371">
    <property type="component" value="Unassembled WGS sequence"/>
</dbReference>
<dbReference type="SUPFAM" id="SSF89392">
    <property type="entry name" value="Prokaryotic lipoproteins and lipoprotein localization factors"/>
    <property type="match status" value="1"/>
</dbReference>
<evidence type="ECO:0000313" key="3">
    <source>
        <dbReference type="EMBL" id="MBH5335433.1"/>
    </source>
</evidence>
<keyword evidence="2" id="KW-0732">Signal</keyword>
<dbReference type="InterPro" id="IPR029046">
    <property type="entry name" value="LolA/LolB/LppX"/>
</dbReference>